<evidence type="ECO:0000313" key="4">
    <source>
        <dbReference type="Proteomes" id="UP000664203"/>
    </source>
</evidence>
<protein>
    <recommendedName>
        <fullName evidence="5">Carbohydrate esterase family 16 protein</fullName>
    </recommendedName>
</protein>
<evidence type="ECO:0008006" key="5">
    <source>
        <dbReference type="Google" id="ProtNLM"/>
    </source>
</evidence>
<proteinExistence type="predicted"/>
<dbReference type="EMBL" id="CAJPDR010000791">
    <property type="protein sequence ID" value="CAF9942684.1"/>
    <property type="molecule type" value="Genomic_DNA"/>
</dbReference>
<name>A0A8H3J8M6_9LECA</name>
<dbReference type="OrthoDB" id="1600564at2759"/>
<dbReference type="GO" id="GO:0016788">
    <property type="term" value="F:hydrolase activity, acting on ester bonds"/>
    <property type="evidence" value="ECO:0007669"/>
    <property type="project" value="InterPro"/>
</dbReference>
<gene>
    <name evidence="3" type="ORF">ALECFALPRED_009910</name>
</gene>
<comment type="caution">
    <text evidence="3">The sequence shown here is derived from an EMBL/GenBank/DDBJ whole genome shotgun (WGS) entry which is preliminary data.</text>
</comment>
<dbReference type="Pfam" id="PF00657">
    <property type="entry name" value="Lipase_GDSL"/>
    <property type="match status" value="1"/>
</dbReference>
<dbReference type="PANTHER" id="PTHR45648">
    <property type="entry name" value="GDSL LIPASE/ACYLHYDROLASE FAMILY PROTEIN (AFU_ORTHOLOGUE AFUA_4G14700)"/>
    <property type="match status" value="1"/>
</dbReference>
<accession>A0A8H3J8M6</accession>
<keyword evidence="4" id="KW-1185">Reference proteome</keyword>
<dbReference type="PANTHER" id="PTHR45648:SF85">
    <property type="entry name" value="A, PUTATIVE (AFU_ORTHOLOGUE AFUA_2G10760)-RELATED"/>
    <property type="match status" value="1"/>
</dbReference>
<dbReference type="SUPFAM" id="SSF52266">
    <property type="entry name" value="SGNH hydrolase"/>
    <property type="match status" value="1"/>
</dbReference>
<sequence>MSLFMLLALVFLARALQVSGQSTFEPQPYCHPVSGNFSSNPDYWLHATPVLRAHWWFDYASLVRRQYTDYWIGWKNISYLFAFGDSYTSTSFNISGEKPSPSSPLGNPPYPGSTSCDGPNYIDFLTTTYNQSYIQAYNLGYGGATIDDSIVKSGFGSAVQSFQNQVELEFLHTYVNNSEVPWTASNSLFTIFFGINDITNSFAPFASHNDSVNYELVKAYEGLVDELYAAGARNFLFMNVPPVDRSPGTLEVGTIDQSAEASFIGAFNFRLGAFVYNLALRHTDTTLFTFDTNFLFTKVLDDPWQFGETAGYLNTTEYCAAYENGTKSLTSFDPSCGIPVNQYFWLNSLHPTYPMHNFMGSQIAKILSA</sequence>
<feature type="signal peptide" evidence="2">
    <location>
        <begin position="1"/>
        <end position="20"/>
    </location>
</feature>
<keyword evidence="1" id="KW-0378">Hydrolase</keyword>
<dbReference type="Gene3D" id="3.40.50.1110">
    <property type="entry name" value="SGNH hydrolase"/>
    <property type="match status" value="1"/>
</dbReference>
<dbReference type="CDD" id="cd01846">
    <property type="entry name" value="fatty_acyltransferase_like"/>
    <property type="match status" value="1"/>
</dbReference>
<dbReference type="InterPro" id="IPR051058">
    <property type="entry name" value="GDSL_Est/Lipase"/>
</dbReference>
<keyword evidence="2" id="KW-0732">Signal</keyword>
<dbReference type="InterPro" id="IPR001087">
    <property type="entry name" value="GDSL"/>
</dbReference>
<evidence type="ECO:0000256" key="1">
    <source>
        <dbReference type="ARBA" id="ARBA00022801"/>
    </source>
</evidence>
<evidence type="ECO:0000313" key="3">
    <source>
        <dbReference type="EMBL" id="CAF9942684.1"/>
    </source>
</evidence>
<organism evidence="3 4">
    <name type="scientific">Alectoria fallacina</name>
    <dbReference type="NCBI Taxonomy" id="1903189"/>
    <lineage>
        <taxon>Eukaryota</taxon>
        <taxon>Fungi</taxon>
        <taxon>Dikarya</taxon>
        <taxon>Ascomycota</taxon>
        <taxon>Pezizomycotina</taxon>
        <taxon>Lecanoromycetes</taxon>
        <taxon>OSLEUM clade</taxon>
        <taxon>Lecanoromycetidae</taxon>
        <taxon>Lecanorales</taxon>
        <taxon>Lecanorineae</taxon>
        <taxon>Parmeliaceae</taxon>
        <taxon>Alectoria</taxon>
    </lineage>
</organism>
<reference evidence="3" key="1">
    <citation type="submission" date="2021-03" db="EMBL/GenBank/DDBJ databases">
        <authorList>
            <person name="Tagirdzhanova G."/>
        </authorList>
    </citation>
    <scope>NUCLEOTIDE SEQUENCE</scope>
</reference>
<dbReference type="AlphaFoldDB" id="A0A8H3J8M6"/>
<dbReference type="Proteomes" id="UP000664203">
    <property type="component" value="Unassembled WGS sequence"/>
</dbReference>
<evidence type="ECO:0000256" key="2">
    <source>
        <dbReference type="SAM" id="SignalP"/>
    </source>
</evidence>
<dbReference type="InterPro" id="IPR036514">
    <property type="entry name" value="SGNH_hydro_sf"/>
</dbReference>
<feature type="chain" id="PRO_5034477060" description="Carbohydrate esterase family 16 protein" evidence="2">
    <location>
        <begin position="21"/>
        <end position="369"/>
    </location>
</feature>